<dbReference type="Pfam" id="PF04191">
    <property type="entry name" value="PEMT"/>
    <property type="match status" value="1"/>
</dbReference>
<comment type="subcellular location">
    <subcellularLocation>
        <location evidence="1">Endomembrane system</location>
        <topology evidence="1">Multi-pass membrane protein</topology>
    </subcellularLocation>
</comment>
<evidence type="ECO:0000313" key="6">
    <source>
        <dbReference type="EMBL" id="GAP13163.1"/>
    </source>
</evidence>
<dbReference type="EMBL" id="DF967972">
    <property type="protein sequence ID" value="GAP13163.1"/>
    <property type="molecule type" value="Genomic_DNA"/>
</dbReference>
<proteinExistence type="predicted"/>
<feature type="transmembrane region" description="Helical" evidence="5">
    <location>
        <begin position="76"/>
        <end position="95"/>
    </location>
</feature>
<name>A0A0S7BH24_9CHLR</name>
<dbReference type="AlphaFoldDB" id="A0A0S7BH24"/>
<dbReference type="GO" id="GO:0012505">
    <property type="term" value="C:endomembrane system"/>
    <property type="evidence" value="ECO:0007669"/>
    <property type="project" value="UniProtKB-SubCell"/>
</dbReference>
<keyword evidence="3 5" id="KW-1133">Transmembrane helix</keyword>
<protein>
    <recommendedName>
        <fullName evidence="8">Isoprenylcysteine carboxylmethyltransferase family protein</fullName>
    </recommendedName>
</protein>
<sequence length="226" mass="25050">MLKKYVLPAMRTILIGAAALGLALFLPARTFDYWQAWVFMAVFLAAVNAIGLYLSVKDPALLERRKQVGPAAEQSITQKIIMSFALIGNLGLLVFCALDHRLGWSPAPAPVSIAGDGLVALGLLIDFYTFRENSFGASNIRTEADQNVISSGPYAIVRHPMYMGVLVMMIGVPLALGSFWGLAFLALILPMLVWRILDEEKLLMRDLPGYIEYAQKVRYRLAPFVW</sequence>
<reference evidence="6" key="1">
    <citation type="submission" date="2015-07" db="EMBL/GenBank/DDBJ databases">
        <title>Draft Genome Sequences of Anaerolinea thermolimosa IMO-1, Bellilinea caldifistulae GOMI-1, Leptolinea tardivitalis YMTK-2, Levilinea saccharolytica KIBI-1,Longilinea arvoryzae KOME-1, Previously Described as Members of the Anaerolineaceae (Chloroflexi).</title>
        <authorList>
            <person name="Sekiguchi Y."/>
            <person name="Ohashi A."/>
            <person name="Matsuura N."/>
            <person name="Tourlousse M.D."/>
        </authorList>
    </citation>
    <scope>NUCLEOTIDE SEQUENCE [LARGE SCALE GENOMIC DNA]</scope>
    <source>
        <strain evidence="6">KOME-1</strain>
    </source>
</reference>
<dbReference type="STRING" id="360412.LARV_00914"/>
<evidence type="ECO:0008006" key="8">
    <source>
        <dbReference type="Google" id="ProtNLM"/>
    </source>
</evidence>
<feature type="transmembrane region" description="Helical" evidence="5">
    <location>
        <begin position="12"/>
        <end position="28"/>
    </location>
</feature>
<evidence type="ECO:0000256" key="2">
    <source>
        <dbReference type="ARBA" id="ARBA00022692"/>
    </source>
</evidence>
<evidence type="ECO:0000256" key="1">
    <source>
        <dbReference type="ARBA" id="ARBA00004127"/>
    </source>
</evidence>
<gene>
    <name evidence="6" type="ORF">LARV_00914</name>
</gene>
<evidence type="ECO:0000313" key="7">
    <source>
        <dbReference type="Proteomes" id="UP000055060"/>
    </source>
</evidence>
<keyword evidence="7" id="KW-1185">Reference proteome</keyword>
<dbReference type="InterPro" id="IPR007318">
    <property type="entry name" value="Phopholipid_MeTrfase"/>
</dbReference>
<dbReference type="InterPro" id="IPR052527">
    <property type="entry name" value="Metal_cation-efflux_comp"/>
</dbReference>
<evidence type="ECO:0000256" key="5">
    <source>
        <dbReference type="SAM" id="Phobius"/>
    </source>
</evidence>
<organism evidence="6">
    <name type="scientific">Longilinea arvoryzae</name>
    <dbReference type="NCBI Taxonomy" id="360412"/>
    <lineage>
        <taxon>Bacteria</taxon>
        <taxon>Bacillati</taxon>
        <taxon>Chloroflexota</taxon>
        <taxon>Anaerolineae</taxon>
        <taxon>Anaerolineales</taxon>
        <taxon>Anaerolineaceae</taxon>
        <taxon>Longilinea</taxon>
    </lineage>
</organism>
<dbReference type="PANTHER" id="PTHR43847">
    <property type="entry name" value="BLL3993 PROTEIN"/>
    <property type="match status" value="1"/>
</dbReference>
<dbReference type="Proteomes" id="UP000055060">
    <property type="component" value="Unassembled WGS sequence"/>
</dbReference>
<keyword evidence="2 5" id="KW-0812">Transmembrane</keyword>
<dbReference type="Gene3D" id="1.20.120.1630">
    <property type="match status" value="1"/>
</dbReference>
<evidence type="ECO:0000256" key="4">
    <source>
        <dbReference type="ARBA" id="ARBA00023136"/>
    </source>
</evidence>
<evidence type="ECO:0000256" key="3">
    <source>
        <dbReference type="ARBA" id="ARBA00022989"/>
    </source>
</evidence>
<dbReference type="PANTHER" id="PTHR43847:SF1">
    <property type="entry name" value="BLL3993 PROTEIN"/>
    <property type="match status" value="1"/>
</dbReference>
<keyword evidence="4 5" id="KW-0472">Membrane</keyword>
<accession>A0A0S7BH24</accession>
<feature type="transmembrane region" description="Helical" evidence="5">
    <location>
        <begin position="107"/>
        <end position="130"/>
    </location>
</feature>
<feature type="transmembrane region" description="Helical" evidence="5">
    <location>
        <begin position="34"/>
        <end position="56"/>
    </location>
</feature>